<sequence>MNLSLWLNRFSRSNWGLALLLPLLLMPVAMLLSVRLWMSDGYFYLIYFPLALMVAMLLVFDWRAVPGIILSLSSSYFFRYDMMQAIIIVGIFLLTLLCGWTGYRLQTLRRWRVDYGNLEVMPARLFWLVFFVPTLLTSLMQLMTSLGLLPLYQSVFSREPFSLHTLLNLQSLQLTCLTMIQICYLFIRSLRNPRFIYLCYLRIRSQSSPNVRLMEYLLWWGVIVFFLVALTRVSEPQHNLLNTDYGLPLLLPLMLWAAVRFGYLFTSLSWGILLIVLYQLHDRFINISVDPRYLSVLSANLLVFSLSILFISVISSRQRRTIARVRAAALNDSVMNLPNLRALNKALSSHPCSTLCFISIPDLDRLTRTYGLRVRIQYKRGLANYLKPELLPGEEVYQLPGFDLVMRLTDREHTARIENIAARLKDYHLSWNGLPIHTQLGVSYCSVRPPVLHLYELLGEMGRMAEVSLTSGMAENLQQNINLPVQHQITKKIALLDEIQLALRMNGFLLMAQKNCGIRGDDYYEITLRMPDRNGGLVQPAELFMVINEFGLHWAINRWVIATTLAFIDRHRETMPGLRVSVNLYTASLCRPKLAGEVKALLAQFDVEAWQLILVVAESPILTDYSWGNRSIAQLRQQGSRVAINNFGSGYSSFASLKDVQVDMLTIDGNFVCNMANNSLDNQIIESICALARLRNMQVVAKCVATEEVAGVLRKLGVDYLQGPLFGQPFSLEDLSGENPDKSEKNHQGISL</sequence>
<dbReference type="SMART" id="SM00052">
    <property type="entry name" value="EAL"/>
    <property type="match status" value="1"/>
</dbReference>
<feature type="transmembrane region" description="Helical" evidence="7">
    <location>
        <begin position="41"/>
        <end position="62"/>
    </location>
</feature>
<dbReference type="OrthoDB" id="5900110at2"/>
<dbReference type="InterPro" id="IPR000160">
    <property type="entry name" value="GGDEF_dom"/>
</dbReference>
<dbReference type="GO" id="GO:0005886">
    <property type="term" value="C:plasma membrane"/>
    <property type="evidence" value="ECO:0007669"/>
    <property type="project" value="UniProtKB-SubCell"/>
</dbReference>
<dbReference type="InterPro" id="IPR035919">
    <property type="entry name" value="EAL_sf"/>
</dbReference>
<keyword evidence="5 7" id="KW-0472">Membrane</keyword>
<dbReference type="PROSITE" id="PS50883">
    <property type="entry name" value="EAL"/>
    <property type="match status" value="1"/>
</dbReference>
<gene>
    <name evidence="9" type="ORF">BG55_13985</name>
</gene>
<evidence type="ECO:0000256" key="2">
    <source>
        <dbReference type="ARBA" id="ARBA00022475"/>
    </source>
</evidence>
<feature type="transmembrane region" description="Helical" evidence="7">
    <location>
        <begin position="15"/>
        <end position="34"/>
    </location>
</feature>
<keyword evidence="10" id="KW-1185">Reference proteome</keyword>
<dbReference type="Pfam" id="PF05231">
    <property type="entry name" value="MASE1"/>
    <property type="match status" value="1"/>
</dbReference>
<feature type="compositionally biased region" description="Basic and acidic residues" evidence="6">
    <location>
        <begin position="739"/>
        <end position="752"/>
    </location>
</feature>
<proteinExistence type="predicted"/>
<dbReference type="AlphaFoldDB" id="A0A014PVE9"/>
<evidence type="ECO:0000256" key="3">
    <source>
        <dbReference type="ARBA" id="ARBA00022692"/>
    </source>
</evidence>
<keyword evidence="3 7" id="KW-0812">Transmembrane</keyword>
<dbReference type="PANTHER" id="PTHR33121:SF64">
    <property type="entry name" value="CYCLIC DI-GMP PHOSPHODIESTERASE PDEF"/>
    <property type="match status" value="1"/>
</dbReference>
<evidence type="ECO:0000256" key="6">
    <source>
        <dbReference type="SAM" id="MobiDB-lite"/>
    </source>
</evidence>
<dbReference type="Proteomes" id="UP000019918">
    <property type="component" value="Unassembled WGS sequence"/>
</dbReference>
<dbReference type="STRING" id="69222.BG55_13985"/>
<accession>A0A014PVE9</accession>
<feature type="transmembrane region" description="Helical" evidence="7">
    <location>
        <begin position="213"/>
        <end position="233"/>
    </location>
</feature>
<organism evidence="9 10">
    <name type="scientific">Erwinia mallotivora</name>
    <dbReference type="NCBI Taxonomy" id="69222"/>
    <lineage>
        <taxon>Bacteria</taxon>
        <taxon>Pseudomonadati</taxon>
        <taxon>Pseudomonadota</taxon>
        <taxon>Gammaproteobacteria</taxon>
        <taxon>Enterobacterales</taxon>
        <taxon>Erwiniaceae</taxon>
        <taxon>Erwinia</taxon>
    </lineage>
</organism>
<evidence type="ECO:0000256" key="7">
    <source>
        <dbReference type="SAM" id="Phobius"/>
    </source>
</evidence>
<name>A0A014PVE9_9GAMM</name>
<feature type="transmembrane region" description="Helical" evidence="7">
    <location>
        <begin position="82"/>
        <end position="105"/>
    </location>
</feature>
<comment type="subcellular location">
    <subcellularLocation>
        <location evidence="1">Cell membrane</location>
        <topology evidence="1">Multi-pass membrane protein</topology>
    </subcellularLocation>
</comment>
<comment type="caution">
    <text evidence="9">The sequence shown here is derived from an EMBL/GenBank/DDBJ whole genome shotgun (WGS) entry which is preliminary data.</text>
</comment>
<dbReference type="InterPro" id="IPR001633">
    <property type="entry name" value="EAL_dom"/>
</dbReference>
<feature type="transmembrane region" description="Helical" evidence="7">
    <location>
        <begin position="293"/>
        <end position="314"/>
    </location>
</feature>
<dbReference type="InterPro" id="IPR050706">
    <property type="entry name" value="Cyclic-di-GMP_PDE-like"/>
</dbReference>
<dbReference type="GO" id="GO:0071111">
    <property type="term" value="F:cyclic-guanylate-specific phosphodiesterase activity"/>
    <property type="evidence" value="ECO:0007669"/>
    <property type="project" value="InterPro"/>
</dbReference>
<dbReference type="PATRIC" id="fig|69222.5.peg.2870"/>
<dbReference type="Gene3D" id="3.20.20.450">
    <property type="entry name" value="EAL domain"/>
    <property type="match status" value="1"/>
</dbReference>
<keyword evidence="4 7" id="KW-1133">Transmembrane helix</keyword>
<dbReference type="SUPFAM" id="SSF141868">
    <property type="entry name" value="EAL domain-like"/>
    <property type="match status" value="1"/>
</dbReference>
<feature type="transmembrane region" description="Helical" evidence="7">
    <location>
        <begin position="169"/>
        <end position="187"/>
    </location>
</feature>
<dbReference type="PANTHER" id="PTHR33121">
    <property type="entry name" value="CYCLIC DI-GMP PHOSPHODIESTERASE PDEF"/>
    <property type="match status" value="1"/>
</dbReference>
<evidence type="ECO:0000313" key="10">
    <source>
        <dbReference type="Proteomes" id="UP000019918"/>
    </source>
</evidence>
<reference evidence="9 10" key="1">
    <citation type="submission" date="2014-02" db="EMBL/GenBank/DDBJ databases">
        <title>Draft genome of Erwinia mallotivora strain BT-MARDI, a papaya dieback pathogen.</title>
        <authorList>
            <person name="Redzuan R."/>
            <person name="Abu Bakar N."/>
            <person name="Badrun R."/>
            <person name="Mohd Raih M.F."/>
            <person name="Rozano L."/>
            <person name="Mat Amin N."/>
        </authorList>
    </citation>
    <scope>NUCLEOTIDE SEQUENCE [LARGE SCALE GENOMIC DNA]</scope>
    <source>
        <strain evidence="9 10">BT-MARDI</strain>
    </source>
</reference>
<feature type="domain" description="EAL" evidence="8">
    <location>
        <begin position="492"/>
        <end position="743"/>
    </location>
</feature>
<dbReference type="Pfam" id="PF00563">
    <property type="entry name" value="EAL"/>
    <property type="match status" value="1"/>
</dbReference>
<evidence type="ECO:0000313" key="9">
    <source>
        <dbReference type="EMBL" id="EXU74842.1"/>
    </source>
</evidence>
<protein>
    <submittedName>
        <fullName evidence="9">Membrane protein</fullName>
    </submittedName>
</protein>
<feature type="region of interest" description="Disordered" evidence="6">
    <location>
        <begin position="732"/>
        <end position="752"/>
    </location>
</feature>
<dbReference type="InterPro" id="IPR007895">
    <property type="entry name" value="MASE1"/>
</dbReference>
<evidence type="ECO:0000259" key="8">
    <source>
        <dbReference type="PROSITE" id="PS50883"/>
    </source>
</evidence>
<feature type="transmembrane region" description="Helical" evidence="7">
    <location>
        <begin position="253"/>
        <end position="281"/>
    </location>
</feature>
<feature type="transmembrane region" description="Helical" evidence="7">
    <location>
        <begin position="125"/>
        <end position="149"/>
    </location>
</feature>
<evidence type="ECO:0000256" key="5">
    <source>
        <dbReference type="ARBA" id="ARBA00023136"/>
    </source>
</evidence>
<evidence type="ECO:0000256" key="1">
    <source>
        <dbReference type="ARBA" id="ARBA00004651"/>
    </source>
</evidence>
<dbReference type="CDD" id="cd01948">
    <property type="entry name" value="EAL"/>
    <property type="match status" value="1"/>
</dbReference>
<dbReference type="SMART" id="SM00267">
    <property type="entry name" value="GGDEF"/>
    <property type="match status" value="1"/>
</dbReference>
<keyword evidence="2" id="KW-1003">Cell membrane</keyword>
<evidence type="ECO:0000256" key="4">
    <source>
        <dbReference type="ARBA" id="ARBA00022989"/>
    </source>
</evidence>
<dbReference type="EMBL" id="JFHN01000053">
    <property type="protein sequence ID" value="EXU74842.1"/>
    <property type="molecule type" value="Genomic_DNA"/>
</dbReference>